<keyword evidence="1" id="KW-0812">Transmembrane</keyword>
<sequence>MKKPILSRVLGAVGLVLLATSAVTLFFGNTRFLVGKLVLAAACAAASFALGEAGGLRRFFTGRALHFGAVTAVSALALVVALGAANWIAYQRPKSWDLTKNRIFTLQEDTVRTLRALKTPVKALAVYRLDEEGYAQARALLERYAAVTPRFTFELVDPYKNPEKARAYGVLSSGPRILLLSGDQRAPASAADEQGVTNALVKVTRTAARKIYFLTGHGEPDLASQEPRGYGLLAKALTAEGYEVAPLSLPEQGRVPADAAVLVVAGARKALLPPELKLLDAYADQGGHLGLFLEPEADAGLDKLLARFGVQADDDVVVDPSPAAQLLGSPVSPIALPSGAHPISRELADTALVLPTARSLVALTQAGVTPTPLALTGSEAWGETDLKGVFERGQARRDEGEKGGPLPLAMAAEKPAAGEGQRPARLVAAGDSDFFTNQYLQLGGNRDFAMNALSWLAEQEDRITLRPRSREASLVLLTDAQATALKFLSVDVLPVGLLVLGLAVWMVRRSR</sequence>
<organism evidence="4 5">
    <name type="scientific">Anaeromyxobacter diazotrophicus</name>
    <dbReference type="NCBI Taxonomy" id="2590199"/>
    <lineage>
        <taxon>Bacteria</taxon>
        <taxon>Pseudomonadati</taxon>
        <taxon>Myxococcota</taxon>
        <taxon>Myxococcia</taxon>
        <taxon>Myxococcales</taxon>
        <taxon>Cystobacterineae</taxon>
        <taxon>Anaeromyxobacteraceae</taxon>
        <taxon>Anaeromyxobacter</taxon>
    </lineage>
</organism>
<reference evidence="5" key="1">
    <citation type="journal article" date="2020" name="Appl. Environ. Microbiol.">
        <title>Diazotrophic Anaeromyxobacter Isolates from Soils.</title>
        <authorList>
            <person name="Masuda Y."/>
            <person name="Yamanaka H."/>
            <person name="Xu Z.X."/>
            <person name="Shiratori Y."/>
            <person name="Aono T."/>
            <person name="Amachi S."/>
            <person name="Senoo K."/>
            <person name="Itoh H."/>
        </authorList>
    </citation>
    <scope>NUCLEOTIDE SEQUENCE [LARGE SCALE GENOMIC DNA]</scope>
    <source>
        <strain evidence="5">R267</strain>
    </source>
</reference>
<accession>A0A7I9VHA5</accession>
<feature type="transmembrane region" description="Helical" evidence="1">
    <location>
        <begin position="487"/>
        <end position="507"/>
    </location>
</feature>
<dbReference type="AlphaFoldDB" id="A0A7I9VHA5"/>
<dbReference type="Proteomes" id="UP000503640">
    <property type="component" value="Unassembled WGS sequence"/>
</dbReference>
<dbReference type="Pfam" id="PF09822">
    <property type="entry name" value="ABC_transp_aux"/>
    <property type="match status" value="1"/>
</dbReference>
<dbReference type="SUPFAM" id="SSF52317">
    <property type="entry name" value="Class I glutamine amidotransferase-like"/>
    <property type="match status" value="1"/>
</dbReference>
<evidence type="ECO:0000259" key="2">
    <source>
        <dbReference type="Pfam" id="PF09822"/>
    </source>
</evidence>
<evidence type="ECO:0000256" key="1">
    <source>
        <dbReference type="SAM" id="Phobius"/>
    </source>
</evidence>
<feature type="transmembrane region" description="Helical" evidence="1">
    <location>
        <begin position="32"/>
        <end position="53"/>
    </location>
</feature>
<protein>
    <recommendedName>
        <fullName evidence="6">ABC-type uncharacterized transport system domain-containing protein</fullName>
    </recommendedName>
</protein>
<dbReference type="InterPro" id="IPR029062">
    <property type="entry name" value="Class_I_gatase-like"/>
</dbReference>
<feature type="domain" description="DUF7088" evidence="3">
    <location>
        <begin position="100"/>
        <end position="169"/>
    </location>
</feature>
<dbReference type="Pfam" id="PF23357">
    <property type="entry name" value="DUF7088"/>
    <property type="match status" value="1"/>
</dbReference>
<dbReference type="InterPro" id="IPR055396">
    <property type="entry name" value="DUF7088"/>
</dbReference>
<proteinExistence type="predicted"/>
<dbReference type="InterPro" id="IPR019196">
    <property type="entry name" value="ABC_transp_unknown"/>
</dbReference>
<gene>
    <name evidence="4" type="ORF">AMYX_02690</name>
</gene>
<keyword evidence="1" id="KW-1133">Transmembrane helix</keyword>
<feature type="transmembrane region" description="Helical" evidence="1">
    <location>
        <begin position="65"/>
        <end position="90"/>
    </location>
</feature>
<keyword evidence="5" id="KW-1185">Reference proteome</keyword>
<dbReference type="EMBL" id="BJTG01000001">
    <property type="protein sequence ID" value="GEJ55528.1"/>
    <property type="molecule type" value="Genomic_DNA"/>
</dbReference>
<dbReference type="RefSeq" id="WP_176062322.1">
    <property type="nucleotide sequence ID" value="NZ_BJTG01000001.1"/>
</dbReference>
<evidence type="ECO:0000259" key="3">
    <source>
        <dbReference type="Pfam" id="PF23357"/>
    </source>
</evidence>
<evidence type="ECO:0008006" key="6">
    <source>
        <dbReference type="Google" id="ProtNLM"/>
    </source>
</evidence>
<feature type="domain" description="ABC-type uncharacterised transport system" evidence="2">
    <location>
        <begin position="209"/>
        <end position="451"/>
    </location>
</feature>
<evidence type="ECO:0000313" key="5">
    <source>
        <dbReference type="Proteomes" id="UP000503640"/>
    </source>
</evidence>
<keyword evidence="1" id="KW-0472">Membrane</keyword>
<comment type="caution">
    <text evidence="4">The sequence shown here is derived from an EMBL/GenBank/DDBJ whole genome shotgun (WGS) entry which is preliminary data.</text>
</comment>
<evidence type="ECO:0000313" key="4">
    <source>
        <dbReference type="EMBL" id="GEJ55528.1"/>
    </source>
</evidence>
<name>A0A7I9VHA5_9BACT</name>